<dbReference type="Pfam" id="PF12262">
    <property type="entry name" value="Lipase_bact_N"/>
    <property type="match status" value="1"/>
</dbReference>
<dbReference type="EMBL" id="FNVG01000006">
    <property type="protein sequence ID" value="SEG03775.1"/>
    <property type="molecule type" value="Genomic_DNA"/>
</dbReference>
<evidence type="ECO:0000313" key="2">
    <source>
        <dbReference type="EMBL" id="SEG03775.1"/>
    </source>
</evidence>
<dbReference type="OrthoDB" id="5477453at2"/>
<dbReference type="InterPro" id="IPR029058">
    <property type="entry name" value="AB_hydrolase_fold"/>
</dbReference>
<dbReference type="Gene3D" id="3.40.50.1820">
    <property type="entry name" value="alpha/beta hydrolase"/>
    <property type="match status" value="1"/>
</dbReference>
<feature type="domain" description="Bacterial virulence factor lipase N-terminal" evidence="1">
    <location>
        <begin position="33"/>
        <end position="256"/>
    </location>
</feature>
<dbReference type="PROSITE" id="PS51257">
    <property type="entry name" value="PROKAR_LIPOPROTEIN"/>
    <property type="match status" value="1"/>
</dbReference>
<dbReference type="NCBIfam" id="TIGR03502">
    <property type="entry name" value="lipase_Pla1_cef"/>
    <property type="match status" value="1"/>
</dbReference>
<keyword evidence="3" id="KW-1185">Reference proteome</keyword>
<protein>
    <submittedName>
        <fullName evidence="2">Extracellular lipase, Pla-1/cef family</fullName>
    </submittedName>
</protein>
<accession>A0A1H5WWV6</accession>
<dbReference type="InterPro" id="IPR020009">
    <property type="entry name" value="VolA/Pla-1/cef"/>
</dbReference>
<evidence type="ECO:0000313" key="3">
    <source>
        <dbReference type="Proteomes" id="UP000236721"/>
    </source>
</evidence>
<dbReference type="InterPro" id="IPR025920">
    <property type="entry name" value="Lipase_bact_N"/>
</dbReference>
<dbReference type="RefSeq" id="WP_103879853.1">
    <property type="nucleotide sequence ID" value="NZ_FNVG01000006.1"/>
</dbReference>
<dbReference type="SUPFAM" id="SSF53474">
    <property type="entry name" value="alpha/beta-Hydrolases"/>
    <property type="match status" value="1"/>
</dbReference>
<organism evidence="2 3">
    <name type="scientific">Vibrio hangzhouensis</name>
    <dbReference type="NCBI Taxonomy" id="462991"/>
    <lineage>
        <taxon>Bacteria</taxon>
        <taxon>Pseudomonadati</taxon>
        <taxon>Pseudomonadota</taxon>
        <taxon>Gammaproteobacteria</taxon>
        <taxon>Vibrionales</taxon>
        <taxon>Vibrionaceae</taxon>
        <taxon>Vibrio</taxon>
    </lineage>
</organism>
<proteinExistence type="predicted"/>
<name>A0A1H5WWV6_9VIBR</name>
<dbReference type="Proteomes" id="UP000236721">
    <property type="component" value="Unassembled WGS sequence"/>
</dbReference>
<reference evidence="3" key="1">
    <citation type="submission" date="2016-10" db="EMBL/GenBank/DDBJ databases">
        <authorList>
            <person name="Varghese N."/>
            <person name="Submissions S."/>
        </authorList>
    </citation>
    <scope>NUCLEOTIDE SEQUENCE [LARGE SCALE GENOMIC DNA]</scope>
    <source>
        <strain evidence="3">CGMCC 1.7062</strain>
    </source>
</reference>
<dbReference type="AlphaFoldDB" id="A0A1H5WWV6"/>
<gene>
    <name evidence="2" type="ORF">SAMN04488244_106102</name>
</gene>
<sequence length="811" mass="86096">MKKIHIATVISGALLLSACGGEAEQSGDATLPVFETYISESLAQPTKLQFTLQGIDATVPVPNNLLFNSVDATLEIPTGGDDALGNPLAAMGQMDGWSTTSQLVVPFGAALTSSPSPNAVTLIKLTDKVTGNPLPEKQLTYGVDFVTATQGNNLIVVPLADFDPASEYIIAVTDSLLDETDQKVGMSQSYATLKSKSRIYESGDLASAQSLTHGIEQLVQAGTAGAVDPTSIVYSAWFTTQSVGVTLYATKAVYAQTQDPAYSYNGIWQGTANPNNVDLSQVGHMNFGVTQDYALAVAGDSNFTKYFVTEEQRDQLIGLYNFEQPGTVNVTKGSIKLPYYLETGENWNTQPFESGSTSLAIINHIIQDEAEKSNFVTQLVSKGIDPTKFETDPASVLPDMMGYTFTKLDGSRYDEERIVTQYAPVPAVKSLQDVNFLLFTPSAGAINGIVIYQHGITSAKENTYLFANNMVNAGLALIAIDAPIHGDRSLDEQRSANADILAYMNLAVLPVARDNIRQAMLDLIGLRLALTTNQLALTFTGTPLENLASTITNPPGFLGHSLGGVLGVPAVTQANAPISNTADVLFKFKNAAFINAGGQAANLLFGSGAYGPLISHNIALSAGIGYDQFAAVANCGEPDSDDYEKNCLLAFEAQNIPENYQNILGTNLQFIYAAQTVLDTADPYTHATTLKALGTPVYMAQVLNDDTVPNNVPGSPDGISGTRYVTQSLFAGTEPLAAKLGLTLVDSSYAGAGESNPFVRFNSVAQHSTFVAVQDTTTMSDLPHHAEMQSEVVSFFATGTSSISNAGNVLE</sequence>
<evidence type="ECO:0000259" key="1">
    <source>
        <dbReference type="Pfam" id="PF12262"/>
    </source>
</evidence>